<dbReference type="EMBL" id="CP034234">
    <property type="protein sequence ID" value="AZK44547.1"/>
    <property type="molecule type" value="Genomic_DNA"/>
</dbReference>
<evidence type="ECO:0000313" key="3">
    <source>
        <dbReference type="EMBL" id="AZK44547.1"/>
    </source>
</evidence>
<dbReference type="Pfam" id="PF02481">
    <property type="entry name" value="DNA_processg_A"/>
    <property type="match status" value="1"/>
</dbReference>
<dbReference type="InterPro" id="IPR057666">
    <property type="entry name" value="DrpA_SLOG"/>
</dbReference>
<protein>
    <submittedName>
        <fullName evidence="3">DNA-protecting protein DprA</fullName>
    </submittedName>
</protein>
<reference evidence="3 4" key="1">
    <citation type="journal article" date="2020" name="Int. J. Syst. Evol. Microbiol.">
        <title>Description of Erysipelothrix piscisicarius sp. nov., an emergent fish pathogen, and assessment of virulence using a tiger barb (Puntigrus tetrazona) infection model.</title>
        <authorList>
            <person name="Pomaranski E.K."/>
            <person name="Griffin M.J."/>
            <person name="Camus A.C."/>
            <person name="Armwood A.R."/>
            <person name="Shelley J."/>
            <person name="Waldbieser G.C."/>
            <person name="LaFrentz B.R."/>
            <person name="Garcia J.C."/>
            <person name="Yanong R."/>
            <person name="Soto E."/>
        </authorList>
    </citation>
    <scope>NUCLEOTIDE SEQUENCE [LARGE SCALE GENOMIC DNA]</scope>
    <source>
        <strain evidence="3 4">15TAL0474</strain>
    </source>
</reference>
<dbReference type="AlphaFoldDB" id="A0A3Q8S830"/>
<organism evidence="3 4">
    <name type="scientific">Erysipelothrix piscisicarius</name>
    <dbReference type="NCBI Taxonomy" id="2485784"/>
    <lineage>
        <taxon>Bacteria</taxon>
        <taxon>Bacillati</taxon>
        <taxon>Bacillota</taxon>
        <taxon>Erysipelotrichia</taxon>
        <taxon>Erysipelotrichales</taxon>
        <taxon>Erysipelotrichaceae</taxon>
        <taxon>Erysipelothrix</taxon>
    </lineage>
</organism>
<gene>
    <name evidence="3" type="primary">dprA</name>
    <name evidence="3" type="ORF">EEI45_07225</name>
</gene>
<dbReference type="KEGG" id="eri:EEI45_07225"/>
<feature type="domain" description="Smf/DprA SLOG" evidence="2">
    <location>
        <begin position="38"/>
        <end position="240"/>
    </location>
</feature>
<dbReference type="SUPFAM" id="SSF102405">
    <property type="entry name" value="MCP/YpsA-like"/>
    <property type="match status" value="1"/>
</dbReference>
<accession>A0A3Q8S830</accession>
<dbReference type="GO" id="GO:0009294">
    <property type="term" value="P:DNA-mediated transformation"/>
    <property type="evidence" value="ECO:0007669"/>
    <property type="project" value="InterPro"/>
</dbReference>
<keyword evidence="4" id="KW-1185">Reference proteome</keyword>
<sequence>MRNYLKNLAIHLRGDYSSICRFIHEGKRVPSYEYQGNYICYGDRDYPKCFYELDDPPFVIFYEGNLSLLHTRCIAVVGSRTPSKYALRMTELFVRNVREHYTIVSGLAYGIDIMAHRCALDFQSIAVVGCGLDICYPFKHREVFDVMKQKHLVISEYPIGVHPQKHYFPFRNRLIAALSQSIYVMSALARSGTMHTVNEALKLNRRVVCLPHNLDDISGVGCNLLIQEGAEVLTNLEDLSNI</sequence>
<dbReference type="Gene3D" id="3.40.50.450">
    <property type="match status" value="1"/>
</dbReference>
<dbReference type="Proteomes" id="UP000278804">
    <property type="component" value="Chromosome"/>
</dbReference>
<comment type="similarity">
    <text evidence="1">Belongs to the DprA/Smf family.</text>
</comment>
<evidence type="ECO:0000259" key="2">
    <source>
        <dbReference type="Pfam" id="PF02481"/>
    </source>
</evidence>
<proteinExistence type="inferred from homology"/>
<dbReference type="PANTHER" id="PTHR43022:SF1">
    <property type="entry name" value="PROTEIN SMF"/>
    <property type="match status" value="1"/>
</dbReference>
<dbReference type="InterPro" id="IPR003488">
    <property type="entry name" value="DprA"/>
</dbReference>
<dbReference type="PANTHER" id="PTHR43022">
    <property type="entry name" value="PROTEIN SMF"/>
    <property type="match status" value="1"/>
</dbReference>
<evidence type="ECO:0000256" key="1">
    <source>
        <dbReference type="ARBA" id="ARBA00006525"/>
    </source>
</evidence>
<name>A0A3Q8S830_9FIRM</name>
<evidence type="ECO:0000313" key="4">
    <source>
        <dbReference type="Proteomes" id="UP000278804"/>
    </source>
</evidence>
<dbReference type="NCBIfam" id="TIGR00732">
    <property type="entry name" value="dprA"/>
    <property type="match status" value="1"/>
</dbReference>